<proteinExistence type="inferred from homology"/>
<gene>
    <name evidence="9" type="ORF">POTOM_054056</name>
</gene>
<dbReference type="GO" id="GO:0016705">
    <property type="term" value="F:oxidoreductase activity, acting on paired donors, with incorporation or reduction of molecular oxygen"/>
    <property type="evidence" value="ECO:0007669"/>
    <property type="project" value="InterPro"/>
</dbReference>
<evidence type="ECO:0000256" key="5">
    <source>
        <dbReference type="ARBA" id="ARBA00023002"/>
    </source>
</evidence>
<evidence type="ECO:0000256" key="7">
    <source>
        <dbReference type="ARBA" id="ARBA00023033"/>
    </source>
</evidence>
<dbReference type="PANTHER" id="PTHR24282">
    <property type="entry name" value="CYTOCHROME P450 FAMILY MEMBER"/>
    <property type="match status" value="1"/>
</dbReference>
<dbReference type="GO" id="GO:0016020">
    <property type="term" value="C:membrane"/>
    <property type="evidence" value="ECO:0007669"/>
    <property type="project" value="UniProtKB-SubCell"/>
</dbReference>
<protein>
    <submittedName>
        <fullName evidence="9">Uncharacterized protein</fullName>
    </submittedName>
</protein>
<reference evidence="9" key="1">
    <citation type="journal article" date="2020" name="bioRxiv">
        <title>Hybrid origin of Populus tomentosa Carr. identified through genome sequencing and phylogenomic analysis.</title>
        <authorList>
            <person name="An X."/>
            <person name="Gao K."/>
            <person name="Chen Z."/>
            <person name="Li J."/>
            <person name="Yang X."/>
            <person name="Yang X."/>
            <person name="Zhou J."/>
            <person name="Guo T."/>
            <person name="Zhao T."/>
            <person name="Huang S."/>
            <person name="Miao D."/>
            <person name="Khan W.U."/>
            <person name="Rao P."/>
            <person name="Ye M."/>
            <person name="Lei B."/>
            <person name="Liao W."/>
            <person name="Wang J."/>
            <person name="Ji L."/>
            <person name="Li Y."/>
            <person name="Guo B."/>
            <person name="Mustafa N.S."/>
            <person name="Li S."/>
            <person name="Yun Q."/>
            <person name="Keller S.R."/>
            <person name="Mao J."/>
            <person name="Zhang R."/>
            <person name="Strauss S.H."/>
        </authorList>
    </citation>
    <scope>NUCLEOTIDE SEQUENCE</scope>
    <source>
        <strain evidence="9">GM15</strain>
        <tissue evidence="9">Leaf</tissue>
    </source>
</reference>
<comment type="caution">
    <text evidence="9">The sequence shown here is derived from an EMBL/GenBank/DDBJ whole genome shotgun (WGS) entry which is preliminary data.</text>
</comment>
<keyword evidence="7" id="KW-0503">Monooxygenase</keyword>
<dbReference type="GO" id="GO:0020037">
    <property type="term" value="F:heme binding"/>
    <property type="evidence" value="ECO:0007669"/>
    <property type="project" value="InterPro"/>
</dbReference>
<evidence type="ECO:0000256" key="2">
    <source>
        <dbReference type="ARBA" id="ARBA00010617"/>
    </source>
</evidence>
<dbReference type="OrthoDB" id="1470350at2759"/>
<keyword evidence="6" id="KW-0408">Iron</keyword>
<keyword evidence="8" id="KW-0472">Membrane</keyword>
<comment type="similarity">
    <text evidence="2">Belongs to the cytochrome P450 family.</text>
</comment>
<accession>A0A8X7YD15</accession>
<evidence type="ECO:0000256" key="8">
    <source>
        <dbReference type="ARBA" id="ARBA00023136"/>
    </source>
</evidence>
<keyword evidence="4" id="KW-0479">Metal-binding</keyword>
<dbReference type="GO" id="GO:0004497">
    <property type="term" value="F:monooxygenase activity"/>
    <property type="evidence" value="ECO:0007669"/>
    <property type="project" value="UniProtKB-KW"/>
</dbReference>
<dbReference type="Pfam" id="PF00067">
    <property type="entry name" value="p450"/>
    <property type="match status" value="1"/>
</dbReference>
<dbReference type="Proteomes" id="UP000886885">
    <property type="component" value="Chromosome 17A"/>
</dbReference>
<keyword evidence="3" id="KW-0349">Heme</keyword>
<keyword evidence="10" id="KW-1185">Reference proteome</keyword>
<comment type="subcellular location">
    <subcellularLocation>
        <location evidence="1">Membrane</location>
        <topology evidence="1">Single-pass membrane protein</topology>
    </subcellularLocation>
</comment>
<evidence type="ECO:0000313" key="10">
    <source>
        <dbReference type="Proteomes" id="UP000886885"/>
    </source>
</evidence>
<keyword evidence="5" id="KW-0560">Oxidoreductase</keyword>
<dbReference type="InterPro" id="IPR050665">
    <property type="entry name" value="Cytochrome_P450_Monooxygen"/>
</dbReference>
<evidence type="ECO:0000256" key="3">
    <source>
        <dbReference type="ARBA" id="ARBA00022617"/>
    </source>
</evidence>
<dbReference type="PANTHER" id="PTHR24282:SF228">
    <property type="entry name" value="CYTOKININ HYDROXYLASE"/>
    <property type="match status" value="1"/>
</dbReference>
<evidence type="ECO:0000313" key="9">
    <source>
        <dbReference type="EMBL" id="KAG6743110.1"/>
    </source>
</evidence>
<evidence type="ECO:0000256" key="6">
    <source>
        <dbReference type="ARBA" id="ARBA00023004"/>
    </source>
</evidence>
<dbReference type="GO" id="GO:0005506">
    <property type="term" value="F:iron ion binding"/>
    <property type="evidence" value="ECO:0007669"/>
    <property type="project" value="InterPro"/>
</dbReference>
<sequence length="296" mass="33796">MEKQGVRGPKPRPLIGNILDVAGFVSQSTAKDMDHITHDTVNRLLPHYVAWSKQYGKRFIYWNGVEPRLCITETELIKELLIKYSSKAGKSWLQREGTKHFIGRGLLMANGSDWHHQRHIAAPAFMGERLKVNTVHNMFHILGLMVECTKKMLQSLQNAVESGQTEVEIGEYMTRVSADIISRTEFNSSYEKGKQIFHLLTELQSLCHQATRHLCLPGSRFFPSNYNRQIKSKKMEVDRLLLEIIQSRKDCVEIGRSSSYGNDLLGILVSEMEKKRSDDSSIHSDGNGQQRFYSGL</sequence>
<dbReference type="InterPro" id="IPR001128">
    <property type="entry name" value="Cyt_P450"/>
</dbReference>
<dbReference type="AlphaFoldDB" id="A0A8X7YD15"/>
<name>A0A8X7YD15_POPTO</name>
<evidence type="ECO:0000256" key="4">
    <source>
        <dbReference type="ARBA" id="ARBA00022723"/>
    </source>
</evidence>
<dbReference type="EMBL" id="JAAWWB010000033">
    <property type="protein sequence ID" value="KAG6743110.1"/>
    <property type="molecule type" value="Genomic_DNA"/>
</dbReference>
<organism evidence="9 10">
    <name type="scientific">Populus tomentosa</name>
    <name type="common">Chinese white poplar</name>
    <dbReference type="NCBI Taxonomy" id="118781"/>
    <lineage>
        <taxon>Eukaryota</taxon>
        <taxon>Viridiplantae</taxon>
        <taxon>Streptophyta</taxon>
        <taxon>Embryophyta</taxon>
        <taxon>Tracheophyta</taxon>
        <taxon>Spermatophyta</taxon>
        <taxon>Magnoliopsida</taxon>
        <taxon>eudicotyledons</taxon>
        <taxon>Gunneridae</taxon>
        <taxon>Pentapetalae</taxon>
        <taxon>rosids</taxon>
        <taxon>fabids</taxon>
        <taxon>Malpighiales</taxon>
        <taxon>Salicaceae</taxon>
        <taxon>Saliceae</taxon>
        <taxon>Populus</taxon>
    </lineage>
</organism>
<evidence type="ECO:0000256" key="1">
    <source>
        <dbReference type="ARBA" id="ARBA00004167"/>
    </source>
</evidence>